<protein>
    <submittedName>
        <fullName evidence="4">Enoyl-CoA hydratase/carnithine racemase</fullName>
    </submittedName>
</protein>
<evidence type="ECO:0000313" key="5">
    <source>
        <dbReference type="Proteomes" id="UP000198647"/>
    </source>
</evidence>
<dbReference type="PANTHER" id="PTHR11941:SF54">
    <property type="entry name" value="ENOYL-COA HYDRATASE, MITOCHONDRIAL"/>
    <property type="match status" value="1"/>
</dbReference>
<sequence>MGKTVTIDRIEEHIALLSLNRPDAANSLSRELLDELQRALRKVNRDDNIRVVLLTGNGTKAFCAGADLKERKGMSDEEVTGTVKKIGETVRMIEELPVPVIAVLNGAAFGGGLEMALACDLRMISSSARVGLTETSLAIIPGAGGTQRLSRLIGKGQAKSLIYTARPIDAERAYDLGIAEYIHEPDTLLEEAKDLARTIAGNGPVAVREAKKAIDRGMETNLEAGLYIEQKSYRKTIPTKDRLEGLTAFAEKRKPVYRGE</sequence>
<keyword evidence="2" id="KW-0456">Lyase</keyword>
<dbReference type="NCBIfam" id="NF005802">
    <property type="entry name" value="PRK07657.1"/>
    <property type="match status" value="1"/>
</dbReference>
<organism evidence="4 5">
    <name type="scientific">Salimicrobium album</name>
    <dbReference type="NCBI Taxonomy" id="50717"/>
    <lineage>
        <taxon>Bacteria</taxon>
        <taxon>Bacillati</taxon>
        <taxon>Bacillota</taxon>
        <taxon>Bacilli</taxon>
        <taxon>Bacillales</taxon>
        <taxon>Bacillaceae</taxon>
        <taxon>Salimicrobium</taxon>
    </lineage>
</organism>
<dbReference type="InterPro" id="IPR018376">
    <property type="entry name" value="Enoyl-CoA_hyd/isom_CS"/>
</dbReference>
<keyword evidence="5" id="KW-1185">Reference proteome</keyword>
<dbReference type="SUPFAM" id="SSF52096">
    <property type="entry name" value="ClpP/crotonase"/>
    <property type="match status" value="1"/>
</dbReference>
<dbReference type="Gene3D" id="3.90.226.10">
    <property type="entry name" value="2-enoyl-CoA Hydratase, Chain A, domain 1"/>
    <property type="match status" value="1"/>
</dbReference>
<dbReference type="CDD" id="cd06558">
    <property type="entry name" value="crotonase-like"/>
    <property type="match status" value="1"/>
</dbReference>
<gene>
    <name evidence="4" type="ORF">SAMN04488081_0425</name>
</gene>
<dbReference type="InterPro" id="IPR014748">
    <property type="entry name" value="Enoyl-CoA_hydra_C"/>
</dbReference>
<reference evidence="4 5" key="1">
    <citation type="submission" date="2016-10" db="EMBL/GenBank/DDBJ databases">
        <authorList>
            <person name="Varghese N."/>
            <person name="Submissions S."/>
        </authorList>
    </citation>
    <scope>NUCLEOTIDE SEQUENCE [LARGE SCALE GENOMIC DNA]</scope>
    <source>
        <strain evidence="4 5">DSM 20748</strain>
    </source>
</reference>
<proteinExistence type="inferred from homology"/>
<evidence type="ECO:0000313" key="4">
    <source>
        <dbReference type="EMBL" id="SDX40862.1"/>
    </source>
</evidence>
<name>A0A1H3BFY0_9BACI</name>
<dbReference type="EMBL" id="FNOS01000001">
    <property type="protein sequence ID" value="SDX40862.1"/>
    <property type="molecule type" value="Genomic_DNA"/>
</dbReference>
<dbReference type="Gene3D" id="1.10.12.10">
    <property type="entry name" value="Lyase 2-enoyl-coa Hydratase, Chain A, domain 2"/>
    <property type="match status" value="1"/>
</dbReference>
<dbReference type="PANTHER" id="PTHR11941">
    <property type="entry name" value="ENOYL-COA HYDRATASE-RELATED"/>
    <property type="match status" value="1"/>
</dbReference>
<dbReference type="PROSITE" id="PS00166">
    <property type="entry name" value="ENOYL_COA_HYDRATASE"/>
    <property type="match status" value="1"/>
</dbReference>
<evidence type="ECO:0000256" key="2">
    <source>
        <dbReference type="ARBA" id="ARBA00023239"/>
    </source>
</evidence>
<evidence type="ECO:0000256" key="1">
    <source>
        <dbReference type="ARBA" id="ARBA00005254"/>
    </source>
</evidence>
<dbReference type="Pfam" id="PF00378">
    <property type="entry name" value="ECH_1"/>
    <property type="match status" value="1"/>
</dbReference>
<evidence type="ECO:0000256" key="3">
    <source>
        <dbReference type="RuleBase" id="RU003707"/>
    </source>
</evidence>
<dbReference type="InterPro" id="IPR029045">
    <property type="entry name" value="ClpP/crotonase-like_dom_sf"/>
</dbReference>
<accession>A0A1H3BFY0</accession>
<dbReference type="Proteomes" id="UP000198647">
    <property type="component" value="Unassembled WGS sequence"/>
</dbReference>
<comment type="similarity">
    <text evidence="1 3">Belongs to the enoyl-CoA hydratase/isomerase family.</text>
</comment>
<dbReference type="InterPro" id="IPR001753">
    <property type="entry name" value="Enoyl-CoA_hydra/iso"/>
</dbReference>
<dbReference type="RefSeq" id="WP_076569359.1">
    <property type="nucleotide sequence ID" value="NZ_FNOS01000001.1"/>
</dbReference>
<comment type="caution">
    <text evidence="4">The sequence shown here is derived from an EMBL/GenBank/DDBJ whole genome shotgun (WGS) entry which is preliminary data.</text>
</comment>